<evidence type="ECO:0000313" key="1">
    <source>
        <dbReference type="EMBL" id="MBW86040.1"/>
    </source>
</evidence>
<reference evidence="1" key="1">
    <citation type="submission" date="2018-02" db="EMBL/GenBank/DDBJ databases">
        <title>Rhizophora mucronata_Transcriptome.</title>
        <authorList>
            <person name="Meera S.P."/>
            <person name="Sreeshan A."/>
            <person name="Augustine A."/>
        </authorList>
    </citation>
    <scope>NUCLEOTIDE SEQUENCE</scope>
    <source>
        <tissue evidence="1">Leaf</tissue>
    </source>
</reference>
<organism evidence="1">
    <name type="scientific">Rhizophora mucronata</name>
    <name type="common">Asiatic mangrove</name>
    <dbReference type="NCBI Taxonomy" id="61149"/>
    <lineage>
        <taxon>Eukaryota</taxon>
        <taxon>Viridiplantae</taxon>
        <taxon>Streptophyta</taxon>
        <taxon>Embryophyta</taxon>
        <taxon>Tracheophyta</taxon>
        <taxon>Spermatophyta</taxon>
        <taxon>Magnoliopsida</taxon>
        <taxon>eudicotyledons</taxon>
        <taxon>Gunneridae</taxon>
        <taxon>Pentapetalae</taxon>
        <taxon>rosids</taxon>
        <taxon>fabids</taxon>
        <taxon>Malpighiales</taxon>
        <taxon>Rhizophoraceae</taxon>
        <taxon>Rhizophora</taxon>
    </lineage>
</organism>
<name>A0A2P2IXT9_RHIMU</name>
<sequence>MAAIDSSLLSPRRDDDGYMLVPMPSLRPVSFPMAS</sequence>
<dbReference type="AlphaFoldDB" id="A0A2P2IXT9"/>
<protein>
    <submittedName>
        <fullName evidence="1">Uncharacterized protein</fullName>
    </submittedName>
</protein>
<dbReference type="EMBL" id="GGEC01005557">
    <property type="protein sequence ID" value="MBW86040.1"/>
    <property type="molecule type" value="Transcribed_RNA"/>
</dbReference>
<accession>A0A2P2IXT9</accession>
<proteinExistence type="predicted"/>